<dbReference type="NCBIfam" id="TIGR01200">
    <property type="entry name" value="GLPGLI"/>
    <property type="match status" value="1"/>
</dbReference>
<protein>
    <submittedName>
        <fullName evidence="1">GLPGLI family protein</fullName>
    </submittedName>
</protein>
<accession>A0ABR6ESP1</accession>
<name>A0ABR6ESP1_9SPHI</name>
<comment type="caution">
    <text evidence="1">The sequence shown here is derived from an EMBL/GenBank/DDBJ whole genome shotgun (WGS) entry which is preliminary data.</text>
</comment>
<gene>
    <name evidence="1" type="ORF">GM920_05080</name>
</gene>
<organism evidence="1 2">
    <name type="scientific">Pedobacter gandavensis</name>
    <dbReference type="NCBI Taxonomy" id="2679963"/>
    <lineage>
        <taxon>Bacteria</taxon>
        <taxon>Pseudomonadati</taxon>
        <taxon>Bacteroidota</taxon>
        <taxon>Sphingobacteriia</taxon>
        <taxon>Sphingobacteriales</taxon>
        <taxon>Sphingobacteriaceae</taxon>
        <taxon>Pedobacter</taxon>
    </lineage>
</organism>
<sequence length="306" mass="34257">MKIVFALFLSLSTFQGFAQKGEPVILNVIYKFKHINDLNKPNKPFEQEMILRLGKTESRYNSWTDEVNMKTAVKNANNSGKSSSSSGGVFGFVPTVFVKSKGVQDFDLLQYPGLDRLVRVVVMGDSNYLIETSLPVIDWKVSEEKKEIGGYTCQKATGTYAGRTYIAWFAPKLPFRCGPWKLSGLPGLILEAKDLTNEVSFTFKELSRPEGIESTAPRKSRVIKVSEKAFDRAYTAFEKDPVSVYQSQLPIGADKAQLAYVDDKGVPFYAEEGKKMYESLKTDLKKRKSNPLELKIDAKGTGQVIK</sequence>
<dbReference type="Proteomes" id="UP000636110">
    <property type="component" value="Unassembled WGS sequence"/>
</dbReference>
<dbReference type="InterPro" id="IPR005901">
    <property type="entry name" value="GLPGLI"/>
</dbReference>
<dbReference type="Pfam" id="PF09697">
    <property type="entry name" value="Porph_ging"/>
    <property type="match status" value="1"/>
</dbReference>
<dbReference type="EMBL" id="WNXC01000001">
    <property type="protein sequence ID" value="MBB2148277.1"/>
    <property type="molecule type" value="Genomic_DNA"/>
</dbReference>
<dbReference type="RefSeq" id="WP_182954045.1">
    <property type="nucleotide sequence ID" value="NZ_WNXC01000001.1"/>
</dbReference>
<evidence type="ECO:0000313" key="2">
    <source>
        <dbReference type="Proteomes" id="UP000636110"/>
    </source>
</evidence>
<keyword evidence="2" id="KW-1185">Reference proteome</keyword>
<evidence type="ECO:0000313" key="1">
    <source>
        <dbReference type="EMBL" id="MBB2148277.1"/>
    </source>
</evidence>
<reference evidence="1 2" key="1">
    <citation type="submission" date="2019-11" db="EMBL/GenBank/DDBJ databases">
        <title>Description of Pedobacter sp. LMG 31462T.</title>
        <authorList>
            <person name="Carlier A."/>
            <person name="Qi S."/>
            <person name="Vandamme P."/>
        </authorList>
    </citation>
    <scope>NUCLEOTIDE SEQUENCE [LARGE SCALE GENOMIC DNA]</scope>
    <source>
        <strain evidence="1 2">LMG 31462</strain>
    </source>
</reference>
<proteinExistence type="predicted"/>